<evidence type="ECO:0000313" key="3">
    <source>
        <dbReference type="Proteomes" id="UP000266196"/>
    </source>
</evidence>
<dbReference type="VEuPathDB" id="FungiDB:H257_08146"/>
<sequence>MRSPGVILDGLRYSSWWKKKSLWSTPAYWYTITTEMSRRKWYPRWSCPCLDGTLEGIAKELLAVFHETATEDKAEAFLRDQRVDGELDTDFGIGKVALHIGNIVGVESLDEVCLAFPVSLHGAVHDRLAFVVKVSDARELKGYGGVKLLLVVVIDRLDSFPLLGLCCMWGHYGVPGVRALHWRPIDGIVGQVMLRVSLASSLLTSLFLGQMSSVEHSDASGMNVMDVRSRKCALRQCDVSCHK</sequence>
<dbReference type="Proteomes" id="UP000266643">
    <property type="component" value="Unassembled WGS sequence"/>
</dbReference>
<evidence type="ECO:0000313" key="1">
    <source>
        <dbReference type="EMBL" id="RHY78804.1"/>
    </source>
</evidence>
<dbReference type="Proteomes" id="UP000266196">
    <property type="component" value="Unassembled WGS sequence"/>
</dbReference>
<protein>
    <submittedName>
        <fullName evidence="1">Uncharacterized protein</fullName>
    </submittedName>
</protein>
<proteinExistence type="predicted"/>
<gene>
    <name evidence="1" type="ORF">DYB30_009317</name>
    <name evidence="2" type="ORF">DYB31_003711</name>
</gene>
<dbReference type="Gene3D" id="3.30.420.40">
    <property type="match status" value="1"/>
</dbReference>
<dbReference type="AlphaFoldDB" id="A0A397EF11"/>
<accession>A0A397EF11</accession>
<evidence type="ECO:0000313" key="2">
    <source>
        <dbReference type="EMBL" id="RHZ17181.1"/>
    </source>
</evidence>
<dbReference type="EMBL" id="QUTD01000879">
    <property type="protein sequence ID" value="RHY78804.1"/>
    <property type="molecule type" value="Genomic_DNA"/>
</dbReference>
<organism evidence="1 4">
    <name type="scientific">Aphanomyces astaci</name>
    <name type="common">Crayfish plague agent</name>
    <dbReference type="NCBI Taxonomy" id="112090"/>
    <lineage>
        <taxon>Eukaryota</taxon>
        <taxon>Sar</taxon>
        <taxon>Stramenopiles</taxon>
        <taxon>Oomycota</taxon>
        <taxon>Saprolegniomycetes</taxon>
        <taxon>Saprolegniales</taxon>
        <taxon>Verrucalvaceae</taxon>
        <taxon>Aphanomyces</taxon>
    </lineage>
</organism>
<dbReference type="EMBL" id="QUTE01009752">
    <property type="protein sequence ID" value="RHZ17181.1"/>
    <property type="molecule type" value="Genomic_DNA"/>
</dbReference>
<name>A0A397EF11_APHAT</name>
<evidence type="ECO:0000313" key="4">
    <source>
        <dbReference type="Proteomes" id="UP000266643"/>
    </source>
</evidence>
<comment type="caution">
    <text evidence="1">The sequence shown here is derived from an EMBL/GenBank/DDBJ whole genome shotgun (WGS) entry which is preliminary data.</text>
</comment>
<reference evidence="3 4" key="1">
    <citation type="submission" date="2018-08" db="EMBL/GenBank/DDBJ databases">
        <title>Aphanomyces genome sequencing and annotation.</title>
        <authorList>
            <person name="Minardi D."/>
            <person name="Oidtmann B."/>
            <person name="Van Der Giezen M."/>
            <person name="Studholme D.J."/>
        </authorList>
    </citation>
    <scope>NUCLEOTIDE SEQUENCE [LARGE SCALE GENOMIC DNA]</scope>
    <source>
        <strain evidence="2 3">197901</strain>
        <strain evidence="1 4">D2</strain>
    </source>
</reference>